<comment type="similarity">
    <text evidence="2">Belongs to the histidine acid phosphatase family. MINPP1 subfamily.</text>
</comment>
<dbReference type="SUPFAM" id="SSF53254">
    <property type="entry name" value="Phosphoglycerate mutase-like"/>
    <property type="match status" value="1"/>
</dbReference>
<protein>
    <recommendedName>
        <fullName evidence="5">Multiple inositol polyphosphate phosphatase 1</fullName>
        <ecNumber evidence="4">3.1.3.62</ecNumber>
        <ecNumber evidence="3">3.1.3.80</ecNumber>
    </recommendedName>
    <alternativeName>
        <fullName evidence="9">2,3-bisphosphoglycerate 3-phosphatase</fullName>
    </alternativeName>
</protein>
<evidence type="ECO:0000256" key="13">
    <source>
        <dbReference type="ARBA" id="ARBA00043832"/>
    </source>
</evidence>
<evidence type="ECO:0000256" key="7">
    <source>
        <dbReference type="ARBA" id="ARBA00022801"/>
    </source>
</evidence>
<evidence type="ECO:0000256" key="5">
    <source>
        <dbReference type="ARBA" id="ARBA00018097"/>
    </source>
</evidence>
<dbReference type="Proteomes" id="UP000261174">
    <property type="component" value="Unassembled WGS sequence"/>
</dbReference>
<evidence type="ECO:0000256" key="11">
    <source>
        <dbReference type="ARBA" id="ARBA00043671"/>
    </source>
</evidence>
<dbReference type="InterPro" id="IPR029033">
    <property type="entry name" value="His_PPase_superfam"/>
</dbReference>
<evidence type="ECO:0000256" key="8">
    <source>
        <dbReference type="ARBA" id="ARBA00023136"/>
    </source>
</evidence>
<reference evidence="15 16" key="1">
    <citation type="submission" date="2018-08" db="EMBL/GenBank/DDBJ databases">
        <title>Chitinophaga sp. K20C18050901, a novel bacterium isolated from forest soil.</title>
        <authorList>
            <person name="Wang C."/>
        </authorList>
    </citation>
    <scope>NUCLEOTIDE SEQUENCE [LARGE SCALE GENOMIC DNA]</scope>
    <source>
        <strain evidence="15 16">K20C18050901</strain>
    </source>
</reference>
<organism evidence="15 16">
    <name type="scientific">Chitinophaga silvisoli</name>
    <dbReference type="NCBI Taxonomy" id="2291814"/>
    <lineage>
        <taxon>Bacteria</taxon>
        <taxon>Pseudomonadati</taxon>
        <taxon>Bacteroidota</taxon>
        <taxon>Chitinophagia</taxon>
        <taxon>Chitinophagales</taxon>
        <taxon>Chitinophagaceae</taxon>
        <taxon>Chitinophaga</taxon>
    </lineage>
</organism>
<keyword evidence="6 14" id="KW-0732">Signal</keyword>
<keyword evidence="8" id="KW-0472">Membrane</keyword>
<keyword evidence="16" id="KW-1185">Reference proteome</keyword>
<dbReference type="PANTHER" id="PTHR20963:SF8">
    <property type="entry name" value="MULTIPLE INOSITOL POLYPHOSPHATE PHOSPHATASE 1"/>
    <property type="match status" value="1"/>
</dbReference>
<feature type="signal peptide" evidence="14">
    <location>
        <begin position="1"/>
        <end position="18"/>
    </location>
</feature>
<dbReference type="EMBL" id="QTJV01000001">
    <property type="protein sequence ID" value="RFM36732.1"/>
    <property type="molecule type" value="Genomic_DNA"/>
</dbReference>
<dbReference type="AlphaFoldDB" id="A0A3E1P972"/>
<feature type="chain" id="PRO_5017746848" description="Multiple inositol polyphosphate phosphatase 1" evidence="14">
    <location>
        <begin position="19"/>
        <end position="427"/>
    </location>
</feature>
<evidence type="ECO:0000256" key="6">
    <source>
        <dbReference type="ARBA" id="ARBA00022729"/>
    </source>
</evidence>
<dbReference type="EC" id="3.1.3.62" evidence="4"/>
<comment type="caution">
    <text evidence="15">The sequence shown here is derived from an EMBL/GenBank/DDBJ whole genome shotgun (WGS) entry which is preliminary data.</text>
</comment>
<dbReference type="EC" id="3.1.3.80" evidence="3"/>
<comment type="catalytic activity">
    <reaction evidence="13">
        <text>(2R)-2,3-bisphosphoglycerate + H2O = (2R)-2-phosphoglycerate + phosphate</text>
        <dbReference type="Rhea" id="RHEA:27381"/>
        <dbReference type="ChEBI" id="CHEBI:15377"/>
        <dbReference type="ChEBI" id="CHEBI:43474"/>
        <dbReference type="ChEBI" id="CHEBI:58248"/>
        <dbReference type="ChEBI" id="CHEBI:58289"/>
        <dbReference type="EC" id="3.1.3.80"/>
    </reaction>
    <physiologicalReaction direction="left-to-right" evidence="13">
        <dbReference type="Rhea" id="RHEA:27382"/>
    </physiologicalReaction>
</comment>
<sequence length="427" mass="48202">MSMYKIVFFLLLSVTAVGQNYTGTKTPYPFKQADYTPVPKGFSAAYVNYTGRHGARFMTKAGSDVKLLALLNKSQLTALGDSIKVMTAHFLEIEKDNYENISLLGDAEQHAIGSRLRERQASAFKGRGLSIAVTHKKRTRQSADGFLKAFADYKGKKEFKIVQDTNENVLRFYDLSPAYEAYKDGKVIAIRVDSLRNDPRSQKIASDISKRLFKTTLPEKDQAAVAEWLYDLYSIQFSLVMEMQQANVHFDFGKAFTKEDLQWLDKINSAADFLEKGAGLDTLGIQSRIAAPLLLDLVTSTDALIRGKLKKDAVLRFSHAEAIAPLATLMGIPEASMPSASIYDYDKYWKAENIIPLSANIQWVIYSNGKQFLIKVLLNEREVALPVKTTNYPYYKWEEVKTYYLSKLKKIGVKPGDDMHKYLLNVK</sequence>
<comment type="catalytic activity">
    <reaction evidence="11">
        <text>1D-myo-inositol 1,2,4,5,6-pentakisphosphate + H2O = 1D-myo-inositol 1,2,5,6-tetrakisphosphate + phosphate</text>
        <dbReference type="Rhea" id="RHEA:77115"/>
        <dbReference type="ChEBI" id="CHEBI:15377"/>
        <dbReference type="ChEBI" id="CHEBI:43474"/>
        <dbReference type="ChEBI" id="CHEBI:57798"/>
        <dbReference type="ChEBI" id="CHEBI:195535"/>
        <dbReference type="EC" id="3.1.3.62"/>
    </reaction>
    <physiologicalReaction direction="left-to-right" evidence="11">
        <dbReference type="Rhea" id="RHEA:77116"/>
    </physiologicalReaction>
</comment>
<comment type="catalytic activity">
    <reaction evidence="12">
        <text>1D-myo-inositol hexakisphosphate + H2O = 1D-myo-inositol 1,2,4,5,6-pentakisphosphate + phosphate</text>
        <dbReference type="Rhea" id="RHEA:16989"/>
        <dbReference type="ChEBI" id="CHEBI:15377"/>
        <dbReference type="ChEBI" id="CHEBI:43474"/>
        <dbReference type="ChEBI" id="CHEBI:57798"/>
        <dbReference type="ChEBI" id="CHEBI:58130"/>
        <dbReference type="EC" id="3.1.3.62"/>
    </reaction>
    <physiologicalReaction direction="left-to-right" evidence="12">
        <dbReference type="Rhea" id="RHEA:16990"/>
    </physiologicalReaction>
</comment>
<dbReference type="InterPro" id="IPR000560">
    <property type="entry name" value="His_Pase_clade-2"/>
</dbReference>
<evidence type="ECO:0000256" key="3">
    <source>
        <dbReference type="ARBA" id="ARBA00012976"/>
    </source>
</evidence>
<evidence type="ECO:0000313" key="15">
    <source>
        <dbReference type="EMBL" id="RFM36732.1"/>
    </source>
</evidence>
<proteinExistence type="inferred from homology"/>
<evidence type="ECO:0000256" key="1">
    <source>
        <dbReference type="ARBA" id="ARBA00004370"/>
    </source>
</evidence>
<evidence type="ECO:0000256" key="12">
    <source>
        <dbReference type="ARBA" id="ARBA00043691"/>
    </source>
</evidence>
<keyword evidence="7" id="KW-0378">Hydrolase</keyword>
<evidence type="ECO:0000256" key="10">
    <source>
        <dbReference type="ARBA" id="ARBA00043668"/>
    </source>
</evidence>
<evidence type="ECO:0000313" key="16">
    <source>
        <dbReference type="Proteomes" id="UP000261174"/>
    </source>
</evidence>
<dbReference type="Gene3D" id="3.40.50.1240">
    <property type="entry name" value="Phosphoglycerate mutase-like"/>
    <property type="match status" value="1"/>
</dbReference>
<comment type="catalytic activity">
    <reaction evidence="10">
        <text>1D-myo-inositol 1,2,5,6-tetrakisphosphate + H2O = 1D-myo-inositol 1,2,6-trisphosphate + phosphate</text>
        <dbReference type="Rhea" id="RHEA:77119"/>
        <dbReference type="ChEBI" id="CHEBI:15377"/>
        <dbReference type="ChEBI" id="CHEBI:43474"/>
        <dbReference type="ChEBI" id="CHEBI:195535"/>
        <dbReference type="ChEBI" id="CHEBI:195537"/>
        <dbReference type="EC" id="3.1.3.62"/>
    </reaction>
    <physiologicalReaction direction="left-to-right" evidence="10">
        <dbReference type="Rhea" id="RHEA:77120"/>
    </physiologicalReaction>
</comment>
<name>A0A3E1P972_9BACT</name>
<accession>A0A3E1P972</accession>
<dbReference type="Pfam" id="PF00328">
    <property type="entry name" value="His_Phos_2"/>
    <property type="match status" value="1"/>
</dbReference>
<evidence type="ECO:0000256" key="14">
    <source>
        <dbReference type="SAM" id="SignalP"/>
    </source>
</evidence>
<dbReference type="GO" id="GO:0016020">
    <property type="term" value="C:membrane"/>
    <property type="evidence" value="ECO:0007669"/>
    <property type="project" value="UniProtKB-SubCell"/>
</dbReference>
<evidence type="ECO:0000256" key="2">
    <source>
        <dbReference type="ARBA" id="ARBA00008422"/>
    </source>
</evidence>
<comment type="subcellular location">
    <subcellularLocation>
        <location evidence="1">Membrane</location>
    </subcellularLocation>
</comment>
<evidence type="ECO:0000256" key="9">
    <source>
        <dbReference type="ARBA" id="ARBA00031642"/>
    </source>
</evidence>
<evidence type="ECO:0000256" key="4">
    <source>
        <dbReference type="ARBA" id="ARBA00013040"/>
    </source>
</evidence>
<dbReference type="GO" id="GO:0034417">
    <property type="term" value="F:bisphosphoglycerate 3-phosphatase activity"/>
    <property type="evidence" value="ECO:0007669"/>
    <property type="project" value="UniProtKB-EC"/>
</dbReference>
<dbReference type="PANTHER" id="PTHR20963">
    <property type="entry name" value="MULTIPLE INOSITOL POLYPHOSPHATE PHOSPHATASE-RELATED"/>
    <property type="match status" value="1"/>
</dbReference>
<gene>
    <name evidence="15" type="ORF">DXN04_04315</name>
</gene>